<proteinExistence type="predicted"/>
<gene>
    <name evidence="1" type="ORF">M9H77_15817</name>
</gene>
<comment type="caution">
    <text evidence="1">The sequence shown here is derived from an EMBL/GenBank/DDBJ whole genome shotgun (WGS) entry which is preliminary data.</text>
</comment>
<dbReference type="Proteomes" id="UP001060085">
    <property type="component" value="Linkage Group LG04"/>
</dbReference>
<dbReference type="EMBL" id="CM044704">
    <property type="protein sequence ID" value="KAI5665964.1"/>
    <property type="molecule type" value="Genomic_DNA"/>
</dbReference>
<protein>
    <submittedName>
        <fullName evidence="1">Uncharacterized protein</fullName>
    </submittedName>
</protein>
<evidence type="ECO:0000313" key="1">
    <source>
        <dbReference type="EMBL" id="KAI5665964.1"/>
    </source>
</evidence>
<keyword evidence="2" id="KW-1185">Reference proteome</keyword>
<evidence type="ECO:0000313" key="2">
    <source>
        <dbReference type="Proteomes" id="UP001060085"/>
    </source>
</evidence>
<accession>A0ACC0AYK3</accession>
<reference evidence="2" key="1">
    <citation type="journal article" date="2023" name="Nat. Plants">
        <title>Single-cell RNA sequencing provides a high-resolution roadmap for understanding the multicellular compartmentation of specialized metabolism.</title>
        <authorList>
            <person name="Sun S."/>
            <person name="Shen X."/>
            <person name="Li Y."/>
            <person name="Li Y."/>
            <person name="Wang S."/>
            <person name="Li R."/>
            <person name="Zhang H."/>
            <person name="Shen G."/>
            <person name="Guo B."/>
            <person name="Wei J."/>
            <person name="Xu J."/>
            <person name="St-Pierre B."/>
            <person name="Chen S."/>
            <person name="Sun C."/>
        </authorList>
    </citation>
    <scope>NUCLEOTIDE SEQUENCE [LARGE SCALE GENOMIC DNA]</scope>
</reference>
<organism evidence="1 2">
    <name type="scientific">Catharanthus roseus</name>
    <name type="common">Madagascar periwinkle</name>
    <name type="synonym">Vinca rosea</name>
    <dbReference type="NCBI Taxonomy" id="4058"/>
    <lineage>
        <taxon>Eukaryota</taxon>
        <taxon>Viridiplantae</taxon>
        <taxon>Streptophyta</taxon>
        <taxon>Embryophyta</taxon>
        <taxon>Tracheophyta</taxon>
        <taxon>Spermatophyta</taxon>
        <taxon>Magnoliopsida</taxon>
        <taxon>eudicotyledons</taxon>
        <taxon>Gunneridae</taxon>
        <taxon>Pentapetalae</taxon>
        <taxon>asterids</taxon>
        <taxon>lamiids</taxon>
        <taxon>Gentianales</taxon>
        <taxon>Apocynaceae</taxon>
        <taxon>Rauvolfioideae</taxon>
        <taxon>Vinceae</taxon>
        <taxon>Catharanthinae</taxon>
        <taxon>Catharanthus</taxon>
    </lineage>
</organism>
<sequence length="330" mass="36131">MVRLSGRRGDDDLGPASDRTGRVEGRTVTASSRVHRVRLSNHHIYRLGLILLSHHSPDTPVPYDTYGFSHPPSQPPPALYDPYVHGHSVRPHIPYRSKVQGPMNEFSGPGKKLGRASGDFGFEGDRGLDPEPAVVGSLYIDRIDVERVHGDDVDDDDDDDSDEDGDEEEHVPMALVGIASSSGDRPRPEKEKGLIGSFTSVMRPAEGDPIDPELIPSYGGNSDLGIMYTGGGINGQEFFDVATDPQSRLSSSDRAACYIQGFAWGAATLAYSYRNLGQASRVDAKELVGCWSLLEPEYDRDGKHLFYGCASHHVRTITNCHLWPFACLLI</sequence>
<name>A0ACC0AYK3_CATRO</name>